<gene>
    <name evidence="1" type="ORF">IV64_GL002044</name>
</gene>
<dbReference type="SUPFAM" id="SSF55073">
    <property type="entry name" value="Nucleotide cyclase"/>
    <property type="match status" value="1"/>
</dbReference>
<dbReference type="InterPro" id="IPR029787">
    <property type="entry name" value="Nucleotide_cyclase"/>
</dbReference>
<dbReference type="RefSeq" id="WP_202813321.1">
    <property type="nucleotide sequence ID" value="NZ_JQCL01000039.1"/>
</dbReference>
<evidence type="ECO:0000313" key="2">
    <source>
        <dbReference type="Proteomes" id="UP000051783"/>
    </source>
</evidence>
<dbReference type="AlphaFoldDB" id="A0A0R2MFY4"/>
<protein>
    <submittedName>
        <fullName evidence="1">Uncharacterized protein</fullName>
    </submittedName>
</protein>
<dbReference type="PATRIC" id="fig|942150.3.peg.2128"/>
<accession>A0A0R2MFY4</accession>
<keyword evidence="2" id="KW-1185">Reference proteome</keyword>
<evidence type="ECO:0000313" key="1">
    <source>
        <dbReference type="EMBL" id="KRO12561.1"/>
    </source>
</evidence>
<sequence>MTYDYKKGKERVEEILDNEITITESKIPIDEKFTFTNGYYSWVTAIFVDVRDSSKLFSKKGLENKKKTAKLIRAFTSEIIEILRETENFKEIGIRGDCVYAIYNTPYQSDILDCATKTICVNTYLKMLNKVLHGRGEDAFKAGIGMSTAEELIIKAGRSHTNINSKVWIGEAVTRASNLSSLGDKEFDDRLVFSNASYINFIEGLKKRNADKSSQEVEGWFTKFKDEDENICYHANVINQKFNDWIESEM</sequence>
<proteinExistence type="predicted"/>
<dbReference type="EMBL" id="JQCL01000039">
    <property type="protein sequence ID" value="KRO12561.1"/>
    <property type="molecule type" value="Genomic_DNA"/>
</dbReference>
<reference evidence="1 2" key="1">
    <citation type="journal article" date="2015" name="Genome Announc.">
        <title>Expanding the biotechnology potential of lactobacilli through comparative genomics of 213 strains and associated genera.</title>
        <authorList>
            <person name="Sun Z."/>
            <person name="Harris H.M."/>
            <person name="McCann A."/>
            <person name="Guo C."/>
            <person name="Argimon S."/>
            <person name="Zhang W."/>
            <person name="Yang X."/>
            <person name="Jeffery I.B."/>
            <person name="Cooney J.C."/>
            <person name="Kagawa T.F."/>
            <person name="Liu W."/>
            <person name="Song Y."/>
            <person name="Salvetti E."/>
            <person name="Wrobel A."/>
            <person name="Rasinkangas P."/>
            <person name="Parkhill J."/>
            <person name="Rea M.C."/>
            <person name="O'Sullivan O."/>
            <person name="Ritari J."/>
            <person name="Douillard F.P."/>
            <person name="Paul Ross R."/>
            <person name="Yang R."/>
            <person name="Briner A.E."/>
            <person name="Felis G.E."/>
            <person name="de Vos W.M."/>
            <person name="Barrangou R."/>
            <person name="Klaenhammer T.R."/>
            <person name="Caufield P.W."/>
            <person name="Cui Y."/>
            <person name="Zhang H."/>
            <person name="O'Toole P.W."/>
        </authorList>
    </citation>
    <scope>NUCLEOTIDE SEQUENCE [LARGE SCALE GENOMIC DNA]</scope>
    <source>
        <strain evidence="1 2">LMG 26013</strain>
    </source>
</reference>
<name>A0A0R2MFY4_9LACO</name>
<dbReference type="Gene3D" id="3.30.70.1230">
    <property type="entry name" value="Nucleotide cyclase"/>
    <property type="match status" value="1"/>
</dbReference>
<organism evidence="1 2">
    <name type="scientific">Lactiplantibacillus xiangfangensis</name>
    <dbReference type="NCBI Taxonomy" id="942150"/>
    <lineage>
        <taxon>Bacteria</taxon>
        <taxon>Bacillati</taxon>
        <taxon>Bacillota</taxon>
        <taxon>Bacilli</taxon>
        <taxon>Lactobacillales</taxon>
        <taxon>Lactobacillaceae</taxon>
        <taxon>Lactiplantibacillus</taxon>
    </lineage>
</organism>
<comment type="caution">
    <text evidence="1">The sequence shown here is derived from an EMBL/GenBank/DDBJ whole genome shotgun (WGS) entry which is preliminary data.</text>
</comment>
<dbReference type="Proteomes" id="UP000051783">
    <property type="component" value="Unassembled WGS sequence"/>
</dbReference>
<dbReference type="STRING" id="942150.IV64_GL002044"/>